<evidence type="ECO:0000256" key="5">
    <source>
        <dbReference type="ARBA" id="ARBA00022985"/>
    </source>
</evidence>
<keyword evidence="3" id="KW-0808">Transferase</keyword>
<evidence type="ECO:0000313" key="11">
    <source>
        <dbReference type="Proteomes" id="UP000808337"/>
    </source>
</evidence>
<dbReference type="SUPFAM" id="SSF53448">
    <property type="entry name" value="Nucleotide-diphospho-sugar transferases"/>
    <property type="match status" value="1"/>
</dbReference>
<gene>
    <name evidence="10" type="ORF">IPP15_19025</name>
</gene>
<organism evidence="10 11">
    <name type="scientific">Candidatus Opimibacter skivensis</name>
    <dbReference type="NCBI Taxonomy" id="2982028"/>
    <lineage>
        <taxon>Bacteria</taxon>
        <taxon>Pseudomonadati</taxon>
        <taxon>Bacteroidota</taxon>
        <taxon>Saprospiria</taxon>
        <taxon>Saprospirales</taxon>
        <taxon>Saprospiraceae</taxon>
        <taxon>Candidatus Opimibacter</taxon>
    </lineage>
</organism>
<evidence type="ECO:0000256" key="7">
    <source>
        <dbReference type="ARBA" id="ARBA00023136"/>
    </source>
</evidence>
<dbReference type="GO" id="GO:0009103">
    <property type="term" value="P:lipopolysaccharide biosynthetic process"/>
    <property type="evidence" value="ECO:0007669"/>
    <property type="project" value="UniProtKB-KW"/>
</dbReference>
<dbReference type="PANTHER" id="PTHR48090:SF3">
    <property type="entry name" value="UNDECAPRENYL-PHOSPHATE 4-DEOXY-4-FORMAMIDO-L-ARABINOSE TRANSFERASE"/>
    <property type="match status" value="1"/>
</dbReference>
<protein>
    <submittedName>
        <fullName evidence="10">Glycosyltransferase family 2 protein</fullName>
    </submittedName>
</protein>
<keyword evidence="1" id="KW-1003">Cell membrane</keyword>
<dbReference type="AlphaFoldDB" id="A0A9D7XQR9"/>
<name>A0A9D7XQR9_9BACT</name>
<evidence type="ECO:0000256" key="8">
    <source>
        <dbReference type="SAM" id="Phobius"/>
    </source>
</evidence>
<evidence type="ECO:0000313" key="10">
    <source>
        <dbReference type="EMBL" id="MBK9984430.1"/>
    </source>
</evidence>
<dbReference type="Gene3D" id="3.90.550.10">
    <property type="entry name" value="Spore Coat Polysaccharide Biosynthesis Protein SpsA, Chain A"/>
    <property type="match status" value="1"/>
</dbReference>
<dbReference type="Pfam" id="PF00535">
    <property type="entry name" value="Glycos_transf_2"/>
    <property type="match status" value="1"/>
</dbReference>
<evidence type="ECO:0000256" key="3">
    <source>
        <dbReference type="ARBA" id="ARBA00022679"/>
    </source>
</evidence>
<keyword evidence="2" id="KW-0328">Glycosyltransferase</keyword>
<feature type="transmembrane region" description="Helical" evidence="8">
    <location>
        <begin position="228"/>
        <end position="250"/>
    </location>
</feature>
<dbReference type="InterPro" id="IPR001173">
    <property type="entry name" value="Glyco_trans_2-like"/>
</dbReference>
<feature type="domain" description="Glycosyltransferase 2-like" evidence="9">
    <location>
        <begin position="5"/>
        <end position="163"/>
    </location>
</feature>
<keyword evidence="5" id="KW-0448">Lipopolysaccharide biosynthesis</keyword>
<dbReference type="GO" id="GO:0005886">
    <property type="term" value="C:plasma membrane"/>
    <property type="evidence" value="ECO:0007669"/>
    <property type="project" value="TreeGrafter"/>
</dbReference>
<dbReference type="InterPro" id="IPR050256">
    <property type="entry name" value="Glycosyltransferase_2"/>
</dbReference>
<evidence type="ECO:0000256" key="1">
    <source>
        <dbReference type="ARBA" id="ARBA00022475"/>
    </source>
</evidence>
<feature type="transmembrane region" description="Helical" evidence="8">
    <location>
        <begin position="262"/>
        <end position="284"/>
    </location>
</feature>
<keyword evidence="6 8" id="KW-1133">Transmembrane helix</keyword>
<accession>A0A9D7XQR9</accession>
<dbReference type="EMBL" id="JADKGY010000029">
    <property type="protein sequence ID" value="MBK9984430.1"/>
    <property type="molecule type" value="Genomic_DNA"/>
</dbReference>
<keyword evidence="4 8" id="KW-0812">Transmembrane</keyword>
<evidence type="ECO:0000256" key="4">
    <source>
        <dbReference type="ARBA" id="ARBA00022692"/>
    </source>
</evidence>
<comment type="caution">
    <text evidence="10">The sequence shown here is derived from an EMBL/GenBank/DDBJ whole genome shotgun (WGS) entry which is preliminary data.</text>
</comment>
<evidence type="ECO:0000256" key="6">
    <source>
        <dbReference type="ARBA" id="ARBA00022989"/>
    </source>
</evidence>
<reference evidence="10 11" key="1">
    <citation type="submission" date="2020-10" db="EMBL/GenBank/DDBJ databases">
        <title>Connecting structure to function with the recovery of over 1000 high-quality activated sludge metagenome-assembled genomes encoding full-length rRNA genes using long-read sequencing.</title>
        <authorList>
            <person name="Singleton C.M."/>
            <person name="Petriglieri F."/>
            <person name="Kristensen J.M."/>
            <person name="Kirkegaard R.H."/>
            <person name="Michaelsen T.Y."/>
            <person name="Andersen M.H."/>
            <person name="Karst S.M."/>
            <person name="Dueholm M.S."/>
            <person name="Nielsen P.H."/>
            <person name="Albertsen M."/>
        </authorList>
    </citation>
    <scope>NUCLEOTIDE SEQUENCE [LARGE SCALE GENOMIC DNA]</scope>
    <source>
        <strain evidence="10">Ribe_18-Q3-R11-54_MAXAC.273</strain>
    </source>
</reference>
<keyword evidence="7 8" id="KW-0472">Membrane</keyword>
<dbReference type="InterPro" id="IPR029044">
    <property type="entry name" value="Nucleotide-diphossugar_trans"/>
</dbReference>
<dbReference type="GO" id="GO:0016757">
    <property type="term" value="F:glycosyltransferase activity"/>
    <property type="evidence" value="ECO:0007669"/>
    <property type="project" value="UniProtKB-KW"/>
</dbReference>
<dbReference type="PANTHER" id="PTHR48090">
    <property type="entry name" value="UNDECAPRENYL-PHOSPHATE 4-DEOXY-4-FORMAMIDO-L-ARABINOSE TRANSFERASE-RELATED"/>
    <property type="match status" value="1"/>
</dbReference>
<proteinExistence type="predicted"/>
<evidence type="ECO:0000256" key="2">
    <source>
        <dbReference type="ARBA" id="ARBA00022676"/>
    </source>
</evidence>
<dbReference type="Proteomes" id="UP000808337">
    <property type="component" value="Unassembled WGS sequence"/>
</dbReference>
<evidence type="ECO:0000259" key="9">
    <source>
        <dbReference type="Pfam" id="PF00535"/>
    </source>
</evidence>
<sequence>MKPVSFIIPVYNEAENVDQLHKEILAVASTLGVDFEIILVDDGSTDGTFKKLKQLHPATIIRMRSNFGQTSALDAAIKASRYPYLVALDADLQNDPADVPALIKHLEENEFDVVSGWRKNRKDPYAKKFVSRGANLIRKILIDDGIHDSGCTLKVYRKECFENVSLYGEMHRFIPALLKMKGFQIGELPVNHRPRTAGKSKYNMKRTLKGLVDMIMIWYWNRYATRPFHFLGTAGILIMIFSFFSGLMALKEFFQGQDMSETFWPMFSLMTFLIGVQFFILGFISDMLMKTYYGQEGRTVYSVKDVIENK</sequence>
<dbReference type="CDD" id="cd04187">
    <property type="entry name" value="DPM1_like_bac"/>
    <property type="match status" value="1"/>
</dbReference>